<feature type="domain" description="Protein kinase" evidence="12">
    <location>
        <begin position="270"/>
        <end position="524"/>
    </location>
</feature>
<evidence type="ECO:0000256" key="3">
    <source>
        <dbReference type="ARBA" id="ARBA00022777"/>
    </source>
</evidence>
<evidence type="ECO:0000256" key="4">
    <source>
        <dbReference type="ARBA" id="ARBA00022840"/>
    </source>
</evidence>
<dbReference type="PROSITE" id="PS00108">
    <property type="entry name" value="PROTEIN_KINASE_ST"/>
    <property type="match status" value="1"/>
</dbReference>
<evidence type="ECO:0000256" key="9">
    <source>
        <dbReference type="ARBA" id="ARBA00051693"/>
    </source>
</evidence>
<comment type="catalytic activity">
    <reaction evidence="9">
        <text>L-tyrosyl-[protein] + ATP = O-phospho-L-tyrosyl-[protein] + ADP + H(+)</text>
        <dbReference type="Rhea" id="RHEA:10596"/>
        <dbReference type="Rhea" id="RHEA-COMP:10136"/>
        <dbReference type="Rhea" id="RHEA-COMP:20101"/>
        <dbReference type="ChEBI" id="CHEBI:15378"/>
        <dbReference type="ChEBI" id="CHEBI:30616"/>
        <dbReference type="ChEBI" id="CHEBI:46858"/>
        <dbReference type="ChEBI" id="CHEBI:61978"/>
        <dbReference type="ChEBI" id="CHEBI:456216"/>
        <dbReference type="EC" id="2.7.12.2"/>
    </reaction>
</comment>
<dbReference type="PROSITE" id="PS50011">
    <property type="entry name" value="PROTEIN_KINASE_DOM"/>
    <property type="match status" value="1"/>
</dbReference>
<evidence type="ECO:0000256" key="1">
    <source>
        <dbReference type="ARBA" id="ARBA00022679"/>
    </source>
</evidence>
<feature type="compositionally biased region" description="Polar residues" evidence="11">
    <location>
        <begin position="135"/>
        <end position="145"/>
    </location>
</feature>
<dbReference type="InterPro" id="IPR017441">
    <property type="entry name" value="Protein_kinase_ATP_BS"/>
</dbReference>
<evidence type="ECO:0000256" key="10">
    <source>
        <dbReference type="PROSITE-ProRule" id="PRU10141"/>
    </source>
</evidence>
<feature type="compositionally biased region" description="Low complexity" evidence="11">
    <location>
        <begin position="157"/>
        <end position="190"/>
    </location>
</feature>
<feature type="compositionally biased region" description="Low complexity" evidence="11">
    <location>
        <begin position="102"/>
        <end position="119"/>
    </location>
</feature>
<dbReference type="EC" id="2.7.12.2" evidence="6"/>
<dbReference type="GO" id="GO:0004708">
    <property type="term" value="F:MAP kinase kinase activity"/>
    <property type="evidence" value="ECO:0007669"/>
    <property type="project" value="UniProtKB-EC"/>
</dbReference>
<gene>
    <name evidence="13" type="ORF">AKO1_007893</name>
</gene>
<dbReference type="Pfam" id="PF00069">
    <property type="entry name" value="Pkinase"/>
    <property type="match status" value="1"/>
</dbReference>
<sequence length="569" mass="63714">MSELPLHPDLPKRKPPALGLQPLITPLRSKRGVGTGSGKPKLKGMLPLQVNVPDKKAHDPKDFEITDSGTFSFGNLKIGTYGLRSGSELEEEASQQRLAMLRAQSASSANSSANSPDPRSSFEDADDDTEDDVTPESSGADTSYNRGAPVKKSTLNQYPPQQQLLQQQQQLQQQIHPLHQTQQQQQVPLHARGPSAQVPPKLVLNNMKPTSGPTGTDKDLSSQYQQVEEKFKQLTTSGKKTSTSTDVAQGNVSPPKSDKPSEIFYDDLEILKRSKLGSGATANVIRVTHIHDRKPYALKIVPLYQGDIQPRQIISEIQSLYESMTCPYIVRFYEAFHREGSIRILLEYMDCGSLDDVYRVAGKIPEVVLSEITYQILQGLAYLETRKIVHRDIKPANVLLNKDGQAKISDFGMSKQLTASLQAFKTFQGTFMYMSPERLKGEEHSFDSDIWSLGVSIAECAIGRFPFDLEQFNVWNVLKCITDNGLNIQPRECSPELLIFVRACTIVDPVKRPNAATLLKYDFITKHNQTHDKSATKQWIQTVFLPERKRRQNLKRSQKLAGEGADRRR</sequence>
<feature type="binding site" evidence="10">
    <location>
        <position position="299"/>
    </location>
    <ligand>
        <name>ATP</name>
        <dbReference type="ChEBI" id="CHEBI:30616"/>
    </ligand>
</feature>
<evidence type="ECO:0000256" key="6">
    <source>
        <dbReference type="ARBA" id="ARBA00038999"/>
    </source>
</evidence>
<feature type="compositionally biased region" description="Low complexity" evidence="11">
    <location>
        <begin position="235"/>
        <end position="245"/>
    </location>
</feature>
<evidence type="ECO:0000256" key="5">
    <source>
        <dbReference type="ARBA" id="ARBA00038035"/>
    </source>
</evidence>
<dbReference type="AlphaFoldDB" id="A0AAW2YQ44"/>
<comment type="caution">
    <text evidence="13">The sequence shown here is derived from an EMBL/GenBank/DDBJ whole genome shotgun (WGS) entry which is preliminary data.</text>
</comment>
<feature type="region of interest" description="Disordered" evidence="11">
    <location>
        <begin position="1"/>
        <end position="69"/>
    </location>
</feature>
<name>A0AAW2YQ44_9EUKA</name>
<evidence type="ECO:0000313" key="13">
    <source>
        <dbReference type="EMBL" id="KAL0479071.1"/>
    </source>
</evidence>
<keyword evidence="4 10" id="KW-0067">ATP-binding</keyword>
<reference evidence="13 14" key="1">
    <citation type="submission" date="2024-03" db="EMBL/GenBank/DDBJ databases">
        <title>The Acrasis kona genome and developmental transcriptomes reveal deep origins of eukaryotic multicellular pathways.</title>
        <authorList>
            <person name="Sheikh S."/>
            <person name="Fu C.-J."/>
            <person name="Brown M.W."/>
            <person name="Baldauf S.L."/>
        </authorList>
    </citation>
    <scope>NUCLEOTIDE SEQUENCE [LARGE SCALE GENOMIC DNA]</scope>
    <source>
        <strain evidence="13 14">ATCC MYA-3509</strain>
    </source>
</reference>
<dbReference type="SMART" id="SM00220">
    <property type="entry name" value="S_TKc"/>
    <property type="match status" value="1"/>
</dbReference>
<feature type="compositionally biased region" description="Basic and acidic residues" evidence="11">
    <location>
        <begin position="53"/>
        <end position="64"/>
    </location>
</feature>
<keyword evidence="2 10" id="KW-0547">Nucleotide-binding</keyword>
<evidence type="ECO:0000256" key="2">
    <source>
        <dbReference type="ARBA" id="ARBA00022741"/>
    </source>
</evidence>
<comment type="similarity">
    <text evidence="5">Belongs to the protein kinase superfamily. STE Ser/Thr protein kinase family. MAP kinase kinase subfamily.</text>
</comment>
<dbReference type="Proteomes" id="UP001431209">
    <property type="component" value="Unassembled WGS sequence"/>
</dbReference>
<organism evidence="13 14">
    <name type="scientific">Acrasis kona</name>
    <dbReference type="NCBI Taxonomy" id="1008807"/>
    <lineage>
        <taxon>Eukaryota</taxon>
        <taxon>Discoba</taxon>
        <taxon>Heterolobosea</taxon>
        <taxon>Tetramitia</taxon>
        <taxon>Eutetramitia</taxon>
        <taxon>Acrasidae</taxon>
        <taxon>Acrasis</taxon>
    </lineage>
</organism>
<protein>
    <recommendedName>
        <fullName evidence="6">mitogen-activated protein kinase kinase</fullName>
        <ecNumber evidence="6">2.7.12.2</ecNumber>
    </recommendedName>
</protein>
<dbReference type="PANTHER" id="PTHR48013:SF9">
    <property type="entry name" value="DUAL SPECIFICITY MITOGEN-ACTIVATED PROTEIN KINASE KINASE 5"/>
    <property type="match status" value="1"/>
</dbReference>
<dbReference type="EMBL" id="JAOPGA020000496">
    <property type="protein sequence ID" value="KAL0479071.1"/>
    <property type="molecule type" value="Genomic_DNA"/>
</dbReference>
<dbReference type="Gene3D" id="3.30.200.20">
    <property type="entry name" value="Phosphorylase Kinase, domain 1"/>
    <property type="match status" value="1"/>
</dbReference>
<dbReference type="Gene3D" id="1.10.510.10">
    <property type="entry name" value="Transferase(Phosphotransferase) domain 1"/>
    <property type="match status" value="1"/>
</dbReference>
<dbReference type="SUPFAM" id="SSF56112">
    <property type="entry name" value="Protein kinase-like (PK-like)"/>
    <property type="match status" value="1"/>
</dbReference>
<dbReference type="InterPro" id="IPR011009">
    <property type="entry name" value="Kinase-like_dom_sf"/>
</dbReference>
<feature type="region of interest" description="Disordered" evidence="11">
    <location>
        <begin position="86"/>
        <end position="259"/>
    </location>
</feature>
<dbReference type="PANTHER" id="PTHR48013">
    <property type="entry name" value="DUAL SPECIFICITY MITOGEN-ACTIVATED PROTEIN KINASE KINASE 5-RELATED"/>
    <property type="match status" value="1"/>
</dbReference>
<proteinExistence type="inferred from homology"/>
<comment type="catalytic activity">
    <reaction evidence="7">
        <text>L-seryl-[protein] + ATP = O-phospho-L-seryl-[protein] + ADP + H(+)</text>
        <dbReference type="Rhea" id="RHEA:17989"/>
        <dbReference type="Rhea" id="RHEA-COMP:9863"/>
        <dbReference type="Rhea" id="RHEA-COMP:11604"/>
        <dbReference type="ChEBI" id="CHEBI:15378"/>
        <dbReference type="ChEBI" id="CHEBI:29999"/>
        <dbReference type="ChEBI" id="CHEBI:30616"/>
        <dbReference type="ChEBI" id="CHEBI:83421"/>
        <dbReference type="ChEBI" id="CHEBI:456216"/>
        <dbReference type="EC" id="2.7.12.2"/>
    </reaction>
</comment>
<keyword evidence="1" id="KW-0808">Transferase</keyword>
<evidence type="ECO:0000256" key="7">
    <source>
        <dbReference type="ARBA" id="ARBA00049014"/>
    </source>
</evidence>
<dbReference type="InterPro" id="IPR000719">
    <property type="entry name" value="Prot_kinase_dom"/>
</dbReference>
<evidence type="ECO:0000256" key="11">
    <source>
        <dbReference type="SAM" id="MobiDB-lite"/>
    </source>
</evidence>
<dbReference type="PROSITE" id="PS00107">
    <property type="entry name" value="PROTEIN_KINASE_ATP"/>
    <property type="match status" value="1"/>
</dbReference>
<dbReference type="GO" id="GO:0005524">
    <property type="term" value="F:ATP binding"/>
    <property type="evidence" value="ECO:0007669"/>
    <property type="project" value="UniProtKB-UniRule"/>
</dbReference>
<accession>A0AAW2YQ44</accession>
<keyword evidence="3" id="KW-0418">Kinase</keyword>
<dbReference type="InterPro" id="IPR008271">
    <property type="entry name" value="Ser/Thr_kinase_AS"/>
</dbReference>
<evidence type="ECO:0000256" key="8">
    <source>
        <dbReference type="ARBA" id="ARBA00049299"/>
    </source>
</evidence>
<keyword evidence="14" id="KW-1185">Reference proteome</keyword>
<comment type="catalytic activity">
    <reaction evidence="8">
        <text>L-threonyl-[protein] + ATP = O-phospho-L-threonyl-[protein] + ADP + H(+)</text>
        <dbReference type="Rhea" id="RHEA:46608"/>
        <dbReference type="Rhea" id="RHEA-COMP:11060"/>
        <dbReference type="Rhea" id="RHEA-COMP:11605"/>
        <dbReference type="ChEBI" id="CHEBI:15378"/>
        <dbReference type="ChEBI" id="CHEBI:30013"/>
        <dbReference type="ChEBI" id="CHEBI:30616"/>
        <dbReference type="ChEBI" id="CHEBI:61977"/>
        <dbReference type="ChEBI" id="CHEBI:456216"/>
        <dbReference type="EC" id="2.7.12.2"/>
    </reaction>
</comment>
<evidence type="ECO:0000313" key="14">
    <source>
        <dbReference type="Proteomes" id="UP001431209"/>
    </source>
</evidence>
<evidence type="ECO:0000259" key="12">
    <source>
        <dbReference type="PROSITE" id="PS50011"/>
    </source>
</evidence>
<dbReference type="CDD" id="cd06623">
    <property type="entry name" value="PKc_MAPKK_plant_like"/>
    <property type="match status" value="1"/>
</dbReference>
<feature type="compositionally biased region" description="Acidic residues" evidence="11">
    <location>
        <begin position="123"/>
        <end position="134"/>
    </location>
</feature>